<dbReference type="Proteomes" id="UP000218244">
    <property type="component" value="Chromosome"/>
</dbReference>
<dbReference type="RefSeq" id="WP_096456464.1">
    <property type="nucleotide sequence ID" value="NZ_AP017369.1"/>
</dbReference>
<protein>
    <submittedName>
        <fullName evidence="1">Uncharacterized protein</fullName>
    </submittedName>
</protein>
<dbReference type="KEGG" id="csur:N24_1899"/>
<dbReference type="EMBL" id="AP017369">
    <property type="protein sequence ID" value="BAU96161.1"/>
    <property type="molecule type" value="Genomic_DNA"/>
</dbReference>
<dbReference type="AlphaFoldDB" id="A0A160PT54"/>
<organism evidence="1 2">
    <name type="scientific">Corynebacterium suranareeae</name>
    <dbReference type="NCBI Taxonomy" id="2506452"/>
    <lineage>
        <taxon>Bacteria</taxon>
        <taxon>Bacillati</taxon>
        <taxon>Actinomycetota</taxon>
        <taxon>Actinomycetes</taxon>
        <taxon>Mycobacteriales</taxon>
        <taxon>Corynebacteriaceae</taxon>
        <taxon>Corynebacterium</taxon>
    </lineage>
</organism>
<gene>
    <name evidence="1" type="ORF">N24_1899</name>
</gene>
<evidence type="ECO:0000313" key="2">
    <source>
        <dbReference type="Proteomes" id="UP000218244"/>
    </source>
</evidence>
<keyword evidence="2" id="KW-1185">Reference proteome</keyword>
<accession>A0A160PT54</accession>
<name>A0A160PT54_9CORY</name>
<reference evidence="1 2" key="1">
    <citation type="submission" date="2016-02" db="EMBL/GenBank/DDBJ databases">
        <title>Corynebacterium glutamicum N24 whole genome sequencing project.</title>
        <authorList>
            <person name="Matsutani M."/>
            <person name="Nangtapong N."/>
            <person name="Yakushi T."/>
            <person name="Matsushita K."/>
        </authorList>
    </citation>
    <scope>NUCLEOTIDE SEQUENCE [LARGE SCALE GENOMIC DNA]</scope>
    <source>
        <strain evidence="1 2">N24</strain>
    </source>
</reference>
<sequence length="259" mass="29309">MNEALILKLKNLLQEPTKNQLQAVVQILRGESNDFFFNVENPSGFSFPLSQRIIYLAIEILQSSSRLLKREEIDVNLHEELEEIAVSLIIYQLSKNHNESSSRSFSLEFTGISFTKPLILTSVHLEKLRFTDCIFASAFHLTAVSCATTIEMTNTQFIAQGSLLIRMISFPKPDPASDWAPSFIFRNCLIQIIEVFRAEVFLFFTESTIKGSALELPAGAVAQYVNCQVNDGIIYGVDQDTLGDSLVPRWWYKDLGWSI</sequence>
<proteinExistence type="predicted"/>
<evidence type="ECO:0000313" key="1">
    <source>
        <dbReference type="EMBL" id="BAU96161.1"/>
    </source>
</evidence>